<comment type="subcellular location">
    <subcellularLocation>
        <location evidence="1">Membrane</location>
        <topology evidence="1">Multi-pass membrane protein</topology>
    </subcellularLocation>
</comment>
<sequence length="692" mass="74573">MKLSKDSGMSRLRGNRSIGVFVVLMLVGFVGAGINAYFVLRDAGYDQRYLELAGDLRLYTQQIETSSREAAAGEGEAFEALAEAHDRFEQAQTVLERGSSDLPSPRELLKSELAAVDSVWERVSEAAQTIITNKERIIFLHEVALTLNESIPVLQQEYNNVVEILLDRNAPADQVAVAQRQSWLAERIARNVDRMLEGGQDAPIAADQFNIDASTFGTVLRGMIEGNPAMQVSRVRDAEAQQSLQEISQLFEFVASSVDDIFQASPSLLEATTAAESIIVDAPKVQDATNQLSTAIDNLESKRLLSTTTILGFVILIPISLALLGIQSFRNTQSRLQETAQTNERNQNAILRLLDELADLADGDLTTTATVSEDFTGAIADSINYTIDQLRVLVSQINDTALRVSTAAQNSQQTALTLAEASENQAQEIAGASAAVNEMAVTIDQVSSNAVESAAVAKRSVSIANTGAEMVQNTIKGMDNIREQIQETSKRIKRLGESSQEIGDIVSLINDIADQTNILALNAAIQASMAGDAGRGFAVVADEVQRLAERSSGATKQIEALVKTIQSDTNEAVISMEQTTTEVVRGARLAQDAGAALEEIEKVSQELAELIQNISNAARQQAASAGHISNTMHVIQEITSQTSAGTTETARSIGNLSEMTDELRRSVAGFKLPQQHAEVEAKEEQDGIAEEA</sequence>
<dbReference type="InterPro" id="IPR004089">
    <property type="entry name" value="MCPsignal_dom"/>
</dbReference>
<comment type="caution">
    <text evidence="12">The sequence shown here is derived from an EMBL/GenBank/DDBJ whole genome shotgun (WGS) entry which is preliminary data.</text>
</comment>
<evidence type="ECO:0000313" key="12">
    <source>
        <dbReference type="EMBL" id="MBB3048405.1"/>
    </source>
</evidence>
<dbReference type="GO" id="GO:0004888">
    <property type="term" value="F:transmembrane signaling receptor activity"/>
    <property type="evidence" value="ECO:0007669"/>
    <property type="project" value="InterPro"/>
</dbReference>
<evidence type="ECO:0000259" key="11">
    <source>
        <dbReference type="PROSITE" id="PS50885"/>
    </source>
</evidence>
<evidence type="ECO:0000256" key="2">
    <source>
        <dbReference type="ARBA" id="ARBA00022692"/>
    </source>
</evidence>
<evidence type="ECO:0000256" key="7">
    <source>
        <dbReference type="PROSITE-ProRule" id="PRU00284"/>
    </source>
</evidence>
<evidence type="ECO:0000259" key="10">
    <source>
        <dbReference type="PROSITE" id="PS50111"/>
    </source>
</evidence>
<proteinExistence type="inferred from homology"/>
<comment type="similarity">
    <text evidence="6">Belongs to the methyl-accepting chemotaxis (MCP) protein family.</text>
</comment>
<keyword evidence="5 7" id="KW-0807">Transducer</keyword>
<keyword evidence="4 9" id="KW-0472">Membrane</keyword>
<evidence type="ECO:0000256" key="3">
    <source>
        <dbReference type="ARBA" id="ARBA00022989"/>
    </source>
</evidence>
<dbReference type="Pfam" id="PF13675">
    <property type="entry name" value="PilJ"/>
    <property type="match status" value="1"/>
</dbReference>
<reference evidence="12 13" key="1">
    <citation type="submission" date="2020-08" db="EMBL/GenBank/DDBJ databases">
        <title>Genomic Encyclopedia of Type Strains, Phase III (KMG-III): the genomes of soil and plant-associated and newly described type strains.</title>
        <authorList>
            <person name="Whitman W."/>
        </authorList>
    </citation>
    <scope>NUCLEOTIDE SEQUENCE [LARGE SCALE GENOMIC DNA]</scope>
    <source>
        <strain evidence="12 13">CECT 8654</strain>
    </source>
</reference>
<protein>
    <submittedName>
        <fullName evidence="12">Twitching motility protein PilJ</fullName>
    </submittedName>
</protein>
<dbReference type="InterPro" id="IPR004090">
    <property type="entry name" value="Chemotax_Me-accpt_rcpt"/>
</dbReference>
<keyword evidence="13" id="KW-1185">Reference proteome</keyword>
<dbReference type="RefSeq" id="WP_183411189.1">
    <property type="nucleotide sequence ID" value="NZ_JACHWY010000003.1"/>
</dbReference>
<keyword evidence="2 9" id="KW-0812">Transmembrane</keyword>
<evidence type="ECO:0000256" key="1">
    <source>
        <dbReference type="ARBA" id="ARBA00004141"/>
    </source>
</evidence>
<feature type="domain" description="Methyl-accepting transducer" evidence="10">
    <location>
        <begin position="400"/>
        <end position="636"/>
    </location>
</feature>
<feature type="domain" description="HAMP" evidence="11">
    <location>
        <begin position="344"/>
        <end position="395"/>
    </location>
</feature>
<dbReference type="Gene3D" id="1.10.287.950">
    <property type="entry name" value="Methyl-accepting chemotaxis protein"/>
    <property type="match status" value="1"/>
</dbReference>
<dbReference type="PROSITE" id="PS50885">
    <property type="entry name" value="HAMP"/>
    <property type="match status" value="1"/>
</dbReference>
<evidence type="ECO:0000256" key="6">
    <source>
        <dbReference type="ARBA" id="ARBA00029447"/>
    </source>
</evidence>
<dbReference type="AlphaFoldDB" id="A0A7W4W6U8"/>
<gene>
    <name evidence="12" type="ORF">FHR99_002679</name>
</gene>
<evidence type="ECO:0000256" key="5">
    <source>
        <dbReference type="ARBA" id="ARBA00023224"/>
    </source>
</evidence>
<feature type="coiled-coil region" evidence="8">
    <location>
        <begin position="593"/>
        <end position="620"/>
    </location>
</feature>
<organism evidence="12 13">
    <name type="scientific">Litorivivens lipolytica</name>
    <dbReference type="NCBI Taxonomy" id="1524264"/>
    <lineage>
        <taxon>Bacteria</taxon>
        <taxon>Pseudomonadati</taxon>
        <taxon>Pseudomonadota</taxon>
        <taxon>Gammaproteobacteria</taxon>
        <taxon>Litorivivens</taxon>
    </lineage>
</organism>
<dbReference type="Proteomes" id="UP000537130">
    <property type="component" value="Unassembled WGS sequence"/>
</dbReference>
<dbReference type="EMBL" id="JACHWY010000003">
    <property type="protein sequence ID" value="MBB3048405.1"/>
    <property type="molecule type" value="Genomic_DNA"/>
</dbReference>
<feature type="transmembrane region" description="Helical" evidence="9">
    <location>
        <begin position="304"/>
        <end position="326"/>
    </location>
</feature>
<dbReference type="PANTHER" id="PTHR32089:SF119">
    <property type="entry name" value="METHYL-ACCEPTING CHEMOTAXIS PROTEIN CTPL"/>
    <property type="match status" value="1"/>
</dbReference>
<dbReference type="PRINTS" id="PR00260">
    <property type="entry name" value="CHEMTRNSDUCR"/>
</dbReference>
<dbReference type="SUPFAM" id="SSF58104">
    <property type="entry name" value="Methyl-accepting chemotaxis protein (MCP) signaling domain"/>
    <property type="match status" value="1"/>
</dbReference>
<feature type="transmembrane region" description="Helical" evidence="9">
    <location>
        <begin position="20"/>
        <end position="40"/>
    </location>
</feature>
<dbReference type="SMART" id="SM00283">
    <property type="entry name" value="MA"/>
    <property type="match status" value="1"/>
</dbReference>
<dbReference type="FunFam" id="1.10.287.950:FF:000001">
    <property type="entry name" value="Methyl-accepting chemotaxis sensory transducer"/>
    <property type="match status" value="1"/>
</dbReference>
<dbReference type="GO" id="GO:0016020">
    <property type="term" value="C:membrane"/>
    <property type="evidence" value="ECO:0007669"/>
    <property type="project" value="UniProtKB-SubCell"/>
</dbReference>
<evidence type="ECO:0000256" key="8">
    <source>
        <dbReference type="SAM" id="Coils"/>
    </source>
</evidence>
<dbReference type="InterPro" id="IPR029095">
    <property type="entry name" value="NarX-like_N"/>
</dbReference>
<accession>A0A7W4W6U8</accession>
<keyword evidence="3 9" id="KW-1133">Transmembrane helix</keyword>
<dbReference type="PANTHER" id="PTHR32089">
    <property type="entry name" value="METHYL-ACCEPTING CHEMOTAXIS PROTEIN MCPB"/>
    <property type="match status" value="1"/>
</dbReference>
<evidence type="ECO:0000256" key="9">
    <source>
        <dbReference type="SAM" id="Phobius"/>
    </source>
</evidence>
<dbReference type="InterPro" id="IPR003660">
    <property type="entry name" value="HAMP_dom"/>
</dbReference>
<keyword evidence="8" id="KW-0175">Coiled coil</keyword>
<dbReference type="GO" id="GO:0006935">
    <property type="term" value="P:chemotaxis"/>
    <property type="evidence" value="ECO:0007669"/>
    <property type="project" value="InterPro"/>
</dbReference>
<evidence type="ECO:0000313" key="13">
    <source>
        <dbReference type="Proteomes" id="UP000537130"/>
    </source>
</evidence>
<dbReference type="GO" id="GO:0007165">
    <property type="term" value="P:signal transduction"/>
    <property type="evidence" value="ECO:0007669"/>
    <property type="project" value="UniProtKB-KW"/>
</dbReference>
<name>A0A7W4W6U8_9GAMM</name>
<dbReference type="CDD" id="cd11386">
    <property type="entry name" value="MCP_signal"/>
    <property type="match status" value="1"/>
</dbReference>
<dbReference type="Pfam" id="PF00015">
    <property type="entry name" value="MCPsignal"/>
    <property type="match status" value="1"/>
</dbReference>
<dbReference type="PROSITE" id="PS50111">
    <property type="entry name" value="CHEMOTAXIS_TRANSDUC_2"/>
    <property type="match status" value="1"/>
</dbReference>
<evidence type="ECO:0000256" key="4">
    <source>
        <dbReference type="ARBA" id="ARBA00023136"/>
    </source>
</evidence>